<keyword evidence="7" id="KW-1185">Reference proteome</keyword>
<dbReference type="InterPro" id="IPR036188">
    <property type="entry name" value="FAD/NAD-bd_sf"/>
</dbReference>
<dbReference type="Gene3D" id="3.50.50.60">
    <property type="entry name" value="FAD/NAD(P)-binding domain"/>
    <property type="match status" value="1"/>
</dbReference>
<keyword evidence="2" id="KW-0479">Metal-binding</keyword>
<sequence>MQAGYRFEQEVPLYAESDVIVLGGGPAGTAAAVSAARCGKKVMLLEKSAQLGGMGTLANVSVFMPVGNVTGFYRELISEMLAAYLPPGHDESIAPQYSPFLLRHYLNEKLHKEGVAVCLHTEFIGTIKDGDSIQAVITSTREGLRAFRAKQFIDCTGDARAAIEAGVPYTSGRDGDGMTQPMTLMFTMQDTGKPVLRQLPEGCEIYNEVEDLPQGRRLYWEQGAEGSLLVNMSRVKGNGARIDDMNRAEPEALRQVFSIVDYLQRSGYETYALAHVAAQTGVRETNQIVGLYTLTEEDILKGHRFEDVVAQTTYEIDIHNPDGRRTTDIRRIDGYDVPYRCMVPEQYGNLLVAGRAISATHVAMSSMRVQATCYALGQAAGIAASLAIEKSCSFRDVPIPALHAILAEQQAVFKKPAAEQAGR</sequence>
<protein>
    <submittedName>
        <fullName evidence="6">FAD-dependent oxidoreductase</fullName>
    </submittedName>
</protein>
<keyword evidence="5" id="KW-0411">Iron-sulfur</keyword>
<dbReference type="OrthoDB" id="9777740at2"/>
<dbReference type="Proteomes" id="UP000249890">
    <property type="component" value="Chromosome"/>
</dbReference>
<dbReference type="PANTHER" id="PTHR43498">
    <property type="entry name" value="FERREDOXIN:COB-COM HETERODISULFIDE REDUCTASE SUBUNIT A"/>
    <property type="match status" value="1"/>
</dbReference>
<dbReference type="AlphaFoldDB" id="A0A2Z2KVC1"/>
<evidence type="ECO:0000313" key="7">
    <source>
        <dbReference type="Proteomes" id="UP000249890"/>
    </source>
</evidence>
<reference evidence="6 7" key="1">
    <citation type="submission" date="2017-06" db="EMBL/GenBank/DDBJ databases">
        <title>Complete genome sequence of Paenibacillus donghaensis KCTC 13049T isolated from East Sea sediment, South Korea.</title>
        <authorList>
            <person name="Jung B.K."/>
            <person name="Hong S.-J."/>
            <person name="Shin J.-H."/>
        </authorList>
    </citation>
    <scope>NUCLEOTIDE SEQUENCE [LARGE SCALE GENOMIC DNA]</scope>
    <source>
        <strain evidence="6 7">KCTC 13049</strain>
    </source>
</reference>
<dbReference type="RefSeq" id="WP_087919136.1">
    <property type="nucleotide sequence ID" value="NZ_CP021780.1"/>
</dbReference>
<dbReference type="InterPro" id="IPR039650">
    <property type="entry name" value="HdrA-like"/>
</dbReference>
<evidence type="ECO:0000256" key="1">
    <source>
        <dbReference type="ARBA" id="ARBA00022485"/>
    </source>
</evidence>
<gene>
    <name evidence="6" type="ORF">B9T62_33220</name>
</gene>
<dbReference type="PANTHER" id="PTHR43498:SF1">
    <property type="entry name" value="COB--COM HETERODISULFIDE REDUCTASE IRON-SULFUR SUBUNIT A"/>
    <property type="match status" value="1"/>
</dbReference>
<evidence type="ECO:0000256" key="2">
    <source>
        <dbReference type="ARBA" id="ARBA00022723"/>
    </source>
</evidence>
<keyword evidence="3" id="KW-0560">Oxidoreductase</keyword>
<evidence type="ECO:0000256" key="5">
    <source>
        <dbReference type="ARBA" id="ARBA00023014"/>
    </source>
</evidence>
<dbReference type="EMBL" id="CP021780">
    <property type="protein sequence ID" value="ASA25171.1"/>
    <property type="molecule type" value="Genomic_DNA"/>
</dbReference>
<keyword evidence="1" id="KW-0004">4Fe-4S</keyword>
<accession>A0A2Z2KVC1</accession>
<dbReference type="KEGG" id="pdh:B9T62_33220"/>
<dbReference type="GO" id="GO:0051539">
    <property type="term" value="F:4 iron, 4 sulfur cluster binding"/>
    <property type="evidence" value="ECO:0007669"/>
    <property type="project" value="UniProtKB-KW"/>
</dbReference>
<evidence type="ECO:0000313" key="6">
    <source>
        <dbReference type="EMBL" id="ASA25171.1"/>
    </source>
</evidence>
<evidence type="ECO:0000256" key="3">
    <source>
        <dbReference type="ARBA" id="ARBA00023002"/>
    </source>
</evidence>
<dbReference type="GO" id="GO:0046872">
    <property type="term" value="F:metal ion binding"/>
    <property type="evidence" value="ECO:0007669"/>
    <property type="project" value="UniProtKB-KW"/>
</dbReference>
<keyword evidence="4" id="KW-0408">Iron</keyword>
<dbReference type="PRINTS" id="PR00411">
    <property type="entry name" value="PNDRDTASEI"/>
</dbReference>
<organism evidence="6 7">
    <name type="scientific">Paenibacillus donghaensis</name>
    <dbReference type="NCBI Taxonomy" id="414771"/>
    <lineage>
        <taxon>Bacteria</taxon>
        <taxon>Bacillati</taxon>
        <taxon>Bacillota</taxon>
        <taxon>Bacilli</taxon>
        <taxon>Bacillales</taxon>
        <taxon>Paenibacillaceae</taxon>
        <taxon>Paenibacillus</taxon>
    </lineage>
</organism>
<dbReference type="GO" id="GO:0016491">
    <property type="term" value="F:oxidoreductase activity"/>
    <property type="evidence" value="ECO:0007669"/>
    <property type="project" value="UniProtKB-KW"/>
</dbReference>
<evidence type="ECO:0000256" key="4">
    <source>
        <dbReference type="ARBA" id="ARBA00023004"/>
    </source>
</evidence>
<dbReference type="SUPFAM" id="SSF51905">
    <property type="entry name" value="FAD/NAD(P)-binding domain"/>
    <property type="match status" value="1"/>
</dbReference>
<proteinExistence type="predicted"/>
<name>A0A2Z2KVC1_9BACL</name>
<dbReference type="Pfam" id="PF12831">
    <property type="entry name" value="FAD_oxidored"/>
    <property type="match status" value="1"/>
</dbReference>